<dbReference type="GO" id="GO:0051536">
    <property type="term" value="F:iron-sulfur cluster binding"/>
    <property type="evidence" value="ECO:0007669"/>
    <property type="project" value="UniProtKB-KW"/>
</dbReference>
<dbReference type="Gene3D" id="3.40.50.11860">
    <property type="entry name" value="Diphthamide synthesis DPH1/DPH2 domain 3"/>
    <property type="match status" value="1"/>
</dbReference>
<keyword evidence="5 10" id="KW-0479">Metal-binding</keyword>
<dbReference type="AlphaFoldDB" id="R4XKH0"/>
<gene>
    <name evidence="12" type="ORF">TAPDE_005518</name>
</gene>
<dbReference type="InterPro" id="IPR010014">
    <property type="entry name" value="DHP2"/>
</dbReference>
<comment type="pathway">
    <text evidence="2 10">Protein modification; peptidyl-diphthamide biosynthesis.</text>
</comment>
<dbReference type="FunFam" id="3.40.50.11840:FF:000002">
    <property type="entry name" value="2-(3-amino-3-carboxypropyl)histidine synthase subunit 2"/>
    <property type="match status" value="1"/>
</dbReference>
<dbReference type="EMBL" id="CAHR02000354">
    <property type="protein sequence ID" value="CCG84954.1"/>
    <property type="molecule type" value="Genomic_DNA"/>
</dbReference>
<keyword evidence="7 10" id="KW-0411">Iron-sulfur</keyword>
<dbReference type="VEuPathDB" id="FungiDB:TAPDE_005518"/>
<dbReference type="GO" id="GO:0090560">
    <property type="term" value="F:2-(3-amino-3-carboxypropyl)histidine synthase activity"/>
    <property type="evidence" value="ECO:0007669"/>
    <property type="project" value="InterPro"/>
</dbReference>
<dbReference type="NCBIfam" id="TIGR00272">
    <property type="entry name" value="DPH2"/>
    <property type="match status" value="1"/>
</dbReference>
<dbReference type="PANTHER" id="PTHR10762:SF2">
    <property type="entry name" value="2-(3-AMINO-3-CARBOXYPROPYL)HISTIDINE SYNTHASE SUBUNIT 2"/>
    <property type="match status" value="1"/>
</dbReference>
<evidence type="ECO:0000256" key="7">
    <source>
        <dbReference type="ARBA" id="ARBA00023014"/>
    </source>
</evidence>
<comment type="subcellular location">
    <subcellularLocation>
        <location evidence="10">Cytoplasm</location>
    </subcellularLocation>
</comment>
<evidence type="ECO:0000313" key="12">
    <source>
        <dbReference type="EMBL" id="CCG84954.1"/>
    </source>
</evidence>
<protein>
    <recommendedName>
        <fullName evidence="4 10">2-(3-amino-3-carboxypropyl)histidine synthase subunit 2</fullName>
    </recommendedName>
</protein>
<sequence>MTTASSVPLSNDDQDVIERTLPSHVTHKTPSDQIEHVYEISHTAQKISTKHYKNVALQFPDELLVDASSVVAALKAEVPEDTALYVLGDTSYGSCCVDEVAAEHVNADALIHYGRSCLSPTNKLPIIYVFGKLPLDLEDIVRKIEVEFPDASHPLLVVSDTTYMSSQPAIAQSLREAGRTHVIETSLNLDTGDEESNNATLHTTLPGRVYLLPDQVSLSEVSLVYIGPPSPTLTTTLMTHASLVANIHSYNPLTSTFQRENSQNIALRRRYAVVQKARDSGVIGIVVGTLGVSKYLELIRHLRTMISSAGKKSYLFAMGKLNPSKMANFAEIDAFVLVACGENSLIESRDFFKPVVTPYELSLALRTKAHDSVPWTGDWITDFEKVLALPEEAAEDVDSDHDEEAPHFSLVTGRYASSSKPMYTALETATDADSAIAKRSEETTVGMVGGLFSPAAQHLQQRAHWGGLGTDKHDAEDDQDNQESSELTQGRRGVARGYD</sequence>
<evidence type="ECO:0000256" key="8">
    <source>
        <dbReference type="ARBA" id="ARBA00034128"/>
    </source>
</evidence>
<dbReference type="SFLD" id="SFLDG01121">
    <property type="entry name" value="Diphthamide_biosynthesis"/>
    <property type="match status" value="1"/>
</dbReference>
<dbReference type="SFLD" id="SFLDS00032">
    <property type="entry name" value="Radical_SAM_3-amino-3-carboxyp"/>
    <property type="match status" value="1"/>
</dbReference>
<dbReference type="InterPro" id="IPR042263">
    <property type="entry name" value="DPH1/DPH2_1"/>
</dbReference>
<evidence type="ECO:0000256" key="6">
    <source>
        <dbReference type="ARBA" id="ARBA00023004"/>
    </source>
</evidence>
<evidence type="ECO:0000256" key="2">
    <source>
        <dbReference type="ARBA" id="ARBA00005156"/>
    </source>
</evidence>
<dbReference type="STRING" id="1097556.R4XKH0"/>
<evidence type="ECO:0000256" key="10">
    <source>
        <dbReference type="RuleBase" id="RU364133"/>
    </source>
</evidence>
<dbReference type="GO" id="GO:0017183">
    <property type="term" value="P:protein histidyl modification to diphthamide"/>
    <property type="evidence" value="ECO:0007669"/>
    <property type="project" value="UniProtKB-UniPathway"/>
</dbReference>
<keyword evidence="6 10" id="KW-0408">Iron</keyword>
<comment type="similarity">
    <text evidence="3 10">Belongs to the DPH1/DPH2 family. DPH2 subfamily.</text>
</comment>
<dbReference type="FunFam" id="3.40.50.11860:FF:000001">
    <property type="entry name" value="2-(3-amino-3-carboxypropyl)histidine synthase subunit 2"/>
    <property type="match status" value="1"/>
</dbReference>
<dbReference type="Proteomes" id="UP000013776">
    <property type="component" value="Unassembled WGS sequence"/>
</dbReference>
<dbReference type="eggNOG" id="KOG2648">
    <property type="taxonomic scope" value="Eukaryota"/>
</dbReference>
<dbReference type="UniPathway" id="UPA00559"/>
<evidence type="ECO:0000313" key="13">
    <source>
        <dbReference type="Proteomes" id="UP000013776"/>
    </source>
</evidence>
<organism evidence="12 13">
    <name type="scientific">Taphrina deformans (strain PYCC 5710 / ATCC 11124 / CBS 356.35 / IMI 108563 / JCM 9778 / NBRC 8474)</name>
    <name type="common">Peach leaf curl fungus</name>
    <name type="synonym">Lalaria deformans</name>
    <dbReference type="NCBI Taxonomy" id="1097556"/>
    <lineage>
        <taxon>Eukaryota</taxon>
        <taxon>Fungi</taxon>
        <taxon>Dikarya</taxon>
        <taxon>Ascomycota</taxon>
        <taxon>Taphrinomycotina</taxon>
        <taxon>Taphrinomycetes</taxon>
        <taxon>Taphrinales</taxon>
        <taxon>Taphrinaceae</taxon>
        <taxon>Taphrina</taxon>
    </lineage>
</organism>
<name>R4XKH0_TAPDE</name>
<dbReference type="Pfam" id="PF01866">
    <property type="entry name" value="Diphthamide_syn"/>
    <property type="match status" value="1"/>
</dbReference>
<dbReference type="NCBIfam" id="TIGR00322">
    <property type="entry name" value="diphth2_R"/>
    <property type="match status" value="1"/>
</dbReference>
<dbReference type="OrthoDB" id="449241at2759"/>
<evidence type="ECO:0000256" key="5">
    <source>
        <dbReference type="ARBA" id="ARBA00022723"/>
    </source>
</evidence>
<evidence type="ECO:0000256" key="11">
    <source>
        <dbReference type="SAM" id="MobiDB-lite"/>
    </source>
</evidence>
<dbReference type="SFLD" id="SFLDF00408">
    <property type="entry name" value="Diphthamide_biosynthesis_famil"/>
    <property type="match status" value="1"/>
</dbReference>
<reference evidence="12 13" key="1">
    <citation type="journal article" date="2013" name="MBio">
        <title>Genome sequencing of the plant pathogen Taphrina deformans, the causal agent of peach leaf curl.</title>
        <authorList>
            <person name="Cisse O.H."/>
            <person name="Almeida J.M.G.C.F."/>
            <person name="Fonseca A."/>
            <person name="Kumar A.A."/>
            <person name="Salojaervi J."/>
            <person name="Overmyer K."/>
            <person name="Hauser P.M."/>
            <person name="Pagni M."/>
        </authorList>
    </citation>
    <scope>NUCLEOTIDE SEQUENCE [LARGE SCALE GENOMIC DNA]</scope>
    <source>
        <strain evidence="13">PYCC 5710 / ATCC 11124 / CBS 356.35 / IMI 108563 / JCM 9778 / NBRC 8474</strain>
    </source>
</reference>
<keyword evidence="13" id="KW-1185">Reference proteome</keyword>
<keyword evidence="10" id="KW-0963">Cytoplasm</keyword>
<dbReference type="InterPro" id="IPR042265">
    <property type="entry name" value="DPH1/DPH2_3"/>
</dbReference>
<feature type="region of interest" description="Disordered" evidence="11">
    <location>
        <begin position="459"/>
        <end position="499"/>
    </location>
</feature>
<comment type="cofactor">
    <cofactor evidence="1">
        <name>[4Fe-4S] cluster</name>
        <dbReference type="ChEBI" id="CHEBI:49883"/>
    </cofactor>
</comment>
<evidence type="ECO:0000256" key="4">
    <source>
        <dbReference type="ARBA" id="ARBA00021914"/>
    </source>
</evidence>
<comment type="function">
    <text evidence="9">Required for the first step of diphthamide biosynthesis, a post-translational modification of histidine which occurs in elongation factor 2. DPH1 and DPH2 transfer a 3-amino-3-carboxypropyl (ACP) group from S-adenosyl-L-methionine (SAM) to a histidine residue, the reaction is assisted by a reduction system comprising DPH3 and a NADH-dependent reductase, predominantly CBR1. Facilitates the reduction of the catalytic iron-sulfur cluster found in the DPH1 subunit.</text>
</comment>
<dbReference type="PANTHER" id="PTHR10762">
    <property type="entry name" value="DIPHTHAMIDE BIOSYNTHESIS PROTEIN"/>
    <property type="match status" value="1"/>
</dbReference>
<dbReference type="Gene3D" id="3.40.50.11840">
    <property type="entry name" value="Diphthamide synthesis DPH1/DPH2 domain 1"/>
    <property type="match status" value="1"/>
</dbReference>
<evidence type="ECO:0000256" key="3">
    <source>
        <dbReference type="ARBA" id="ARBA00006179"/>
    </source>
</evidence>
<dbReference type="GO" id="GO:0046872">
    <property type="term" value="F:metal ion binding"/>
    <property type="evidence" value="ECO:0007669"/>
    <property type="project" value="UniProtKB-KW"/>
</dbReference>
<proteinExistence type="inferred from homology"/>
<comment type="caution">
    <text evidence="12">The sequence shown here is derived from an EMBL/GenBank/DDBJ whole genome shotgun (WGS) entry which is preliminary data.</text>
</comment>
<dbReference type="GO" id="GO:0005737">
    <property type="term" value="C:cytoplasm"/>
    <property type="evidence" value="ECO:0007669"/>
    <property type="project" value="UniProtKB-SubCell"/>
</dbReference>
<comment type="function">
    <text evidence="10">Required for the first step of diphthamide biosynthesis, a post-translational modification of histidine which occurs in elongation factor 2. DPH1 and DPH2 transfer a 3-amino-3-carboxypropyl (ACP) group from S-adenosyl-L-methionine (SAM) to a histidine residue, the reaction is assisted by a reduction system comprising DPH3 and a NADH-dependent reductase. Facilitates the reduction of the catalytic iron-sulfur cluster found in the DPH1 subunit.</text>
</comment>
<evidence type="ECO:0000256" key="9">
    <source>
        <dbReference type="ARBA" id="ARBA00054092"/>
    </source>
</evidence>
<comment type="subunit">
    <text evidence="8">Component of the 2-(3-amino-3-carboxypropyl)histidine synthase complex composed of DPH1, DPH2, DPH3 and a NADH-dependent reductase, predominantly CBR1.</text>
</comment>
<accession>R4XKH0</accession>
<evidence type="ECO:0000256" key="1">
    <source>
        <dbReference type="ARBA" id="ARBA00001966"/>
    </source>
</evidence>
<dbReference type="InterPro" id="IPR016435">
    <property type="entry name" value="DPH1/DPH2"/>
</dbReference>